<dbReference type="FunFam" id="3.90.640.90:FF:000001">
    <property type="entry name" value="TOB1 isoform 1"/>
    <property type="match status" value="1"/>
</dbReference>
<evidence type="ECO:0000256" key="2">
    <source>
        <dbReference type="ARBA" id="ARBA00022553"/>
    </source>
</evidence>
<name>A0A7R8ZQX4_9CRUS</name>
<evidence type="ECO:0000256" key="1">
    <source>
        <dbReference type="ARBA" id="ARBA00007989"/>
    </source>
</evidence>
<dbReference type="PANTHER" id="PTHR17537:SF5">
    <property type="entry name" value="TRANSDUCER OF ERBB2, ISOFORM A"/>
    <property type="match status" value="1"/>
</dbReference>
<reference evidence="4" key="1">
    <citation type="submission" date="2020-11" db="EMBL/GenBank/DDBJ databases">
        <authorList>
            <person name="Tran Van P."/>
        </authorList>
    </citation>
    <scope>NUCLEOTIDE SEQUENCE</scope>
</reference>
<dbReference type="EMBL" id="OB663060">
    <property type="protein sequence ID" value="CAD7230915.1"/>
    <property type="molecule type" value="Genomic_DNA"/>
</dbReference>
<evidence type="ECO:0000256" key="3">
    <source>
        <dbReference type="SAM" id="MobiDB-lite"/>
    </source>
</evidence>
<dbReference type="PANTHER" id="PTHR17537">
    <property type="entry name" value="TRANSDUCER OF ERBB2 TOB"/>
    <property type="match status" value="1"/>
</dbReference>
<dbReference type="Pfam" id="PF07742">
    <property type="entry name" value="BTG"/>
    <property type="match status" value="1"/>
</dbReference>
<dbReference type="GO" id="GO:0005634">
    <property type="term" value="C:nucleus"/>
    <property type="evidence" value="ECO:0007669"/>
    <property type="project" value="TreeGrafter"/>
</dbReference>
<comment type="similarity">
    <text evidence="1">Belongs to the BTG family.</text>
</comment>
<accession>A0A7R8ZQX4</accession>
<dbReference type="InterPro" id="IPR036054">
    <property type="entry name" value="BTG-like_sf"/>
</dbReference>
<gene>
    <name evidence="4" type="ORF">CTOB1V02_LOCUS8771</name>
</gene>
<dbReference type="InterPro" id="IPR015676">
    <property type="entry name" value="Tob1/2"/>
</dbReference>
<proteinExistence type="inferred from homology"/>
<sequence>MHLEIQVALNFVIGYLYNKLPRRRVNIFGEELEKALRQKFDGHWYPETPLKGSGFRSLRTGEPVDAVLSVAAQLSGMNLDDIRENLPADMTVWIDPGDVSYRIGEKGAVKTLYSEKEEQNEEKRLDGEVTRTFNPEAQVFRPIVESLSGSLNSLSLSPNDPSSASPSPVPFSAQNASNCIPKQAPASTPMFTTAEFAQTKFGSTKLKTTSKRTNRMSPTEFSMYIKQRALMQNQQRQHSHHPRAMVPPSPPHTQLPPHSQVPHISAAAHSVANALLSATSGSVVSSRSLSPGDAFNHLCGTPPPSVFSGFPGERNRGSPPALNNIFADLLAASVAPPNGLFQAPPLNLPPPLGIGTSSGGNQIANGLQQALSATVTQPGGNITDMTALYQLLMAN</sequence>
<dbReference type="GO" id="GO:0005737">
    <property type="term" value="C:cytoplasm"/>
    <property type="evidence" value="ECO:0007669"/>
    <property type="project" value="TreeGrafter"/>
</dbReference>
<dbReference type="OrthoDB" id="19928at2759"/>
<dbReference type="PRINTS" id="PR00310">
    <property type="entry name" value="ANTIPRLFBTG1"/>
</dbReference>
<dbReference type="InterPro" id="IPR002087">
    <property type="entry name" value="Anti_prolifrtn"/>
</dbReference>
<dbReference type="Gene3D" id="3.90.640.90">
    <property type="entry name" value="Anti-proliferative protein, N-terminal domain"/>
    <property type="match status" value="1"/>
</dbReference>
<dbReference type="GO" id="GO:0003714">
    <property type="term" value="F:transcription corepressor activity"/>
    <property type="evidence" value="ECO:0007669"/>
    <property type="project" value="TreeGrafter"/>
</dbReference>
<evidence type="ECO:0000313" key="4">
    <source>
        <dbReference type="EMBL" id="CAD7230915.1"/>
    </source>
</evidence>
<keyword evidence="2" id="KW-0597">Phosphoprotein</keyword>
<dbReference type="AlphaFoldDB" id="A0A7R8ZQX4"/>
<organism evidence="4">
    <name type="scientific">Cyprideis torosa</name>
    <dbReference type="NCBI Taxonomy" id="163714"/>
    <lineage>
        <taxon>Eukaryota</taxon>
        <taxon>Metazoa</taxon>
        <taxon>Ecdysozoa</taxon>
        <taxon>Arthropoda</taxon>
        <taxon>Crustacea</taxon>
        <taxon>Oligostraca</taxon>
        <taxon>Ostracoda</taxon>
        <taxon>Podocopa</taxon>
        <taxon>Podocopida</taxon>
        <taxon>Cytherocopina</taxon>
        <taxon>Cytheroidea</taxon>
        <taxon>Cytherideidae</taxon>
        <taxon>Cyprideis</taxon>
    </lineage>
</organism>
<dbReference type="SMART" id="SM00099">
    <property type="entry name" value="btg1"/>
    <property type="match status" value="1"/>
</dbReference>
<protein>
    <submittedName>
        <fullName evidence="4">Uncharacterized protein</fullName>
    </submittedName>
</protein>
<feature type="compositionally biased region" description="Pro residues" evidence="3">
    <location>
        <begin position="245"/>
        <end position="254"/>
    </location>
</feature>
<dbReference type="SUPFAM" id="SSF160696">
    <property type="entry name" value="BTG domain-like"/>
    <property type="match status" value="1"/>
</dbReference>
<feature type="region of interest" description="Disordered" evidence="3">
    <location>
        <begin position="230"/>
        <end position="260"/>
    </location>
</feature>